<evidence type="ECO:0000256" key="3">
    <source>
        <dbReference type="PROSITE-ProRule" id="PRU00090"/>
    </source>
</evidence>
<comment type="caution">
    <text evidence="6">The sequence shown here is derived from an EMBL/GenBank/DDBJ whole genome shotgun (WGS) entry which is preliminary data.</text>
</comment>
<dbReference type="Pfam" id="PF01392">
    <property type="entry name" value="Fz"/>
    <property type="match status" value="1"/>
</dbReference>
<dbReference type="GO" id="GO:0017147">
    <property type="term" value="F:Wnt-protein binding"/>
    <property type="evidence" value="ECO:0007669"/>
    <property type="project" value="TreeGrafter"/>
</dbReference>
<dbReference type="GO" id="GO:0035567">
    <property type="term" value="P:non-canonical Wnt signaling pathway"/>
    <property type="evidence" value="ECO:0007669"/>
    <property type="project" value="TreeGrafter"/>
</dbReference>
<feature type="disulfide bond" evidence="3">
    <location>
        <begin position="112"/>
        <end position="136"/>
    </location>
</feature>
<feature type="disulfide bond" evidence="3">
    <location>
        <begin position="35"/>
        <end position="96"/>
    </location>
</feature>
<dbReference type="Gene3D" id="1.10.2000.10">
    <property type="entry name" value="Frizzled cysteine-rich domain"/>
    <property type="match status" value="1"/>
</dbReference>
<dbReference type="OrthoDB" id="10053709at2759"/>
<dbReference type="SMART" id="SM00063">
    <property type="entry name" value="FRI"/>
    <property type="match status" value="1"/>
</dbReference>
<gene>
    <name evidence="6" type="ORF">B4U79_02601</name>
</gene>
<keyword evidence="2 3" id="KW-1015">Disulfide bond</keyword>
<dbReference type="GO" id="GO:0060070">
    <property type="term" value="P:canonical Wnt signaling pathway"/>
    <property type="evidence" value="ECO:0007669"/>
    <property type="project" value="TreeGrafter"/>
</dbReference>
<protein>
    <submittedName>
        <fullName evidence="6">Frizzled-7-like protein</fullName>
    </submittedName>
</protein>
<dbReference type="PANTHER" id="PTHR11309:SF47">
    <property type="entry name" value="FRIZZLED"/>
    <property type="match status" value="1"/>
</dbReference>
<comment type="caution">
    <text evidence="3">Lacks conserved residue(s) required for the propagation of feature annotation.</text>
</comment>
<evidence type="ECO:0000259" key="5">
    <source>
        <dbReference type="PROSITE" id="PS50038"/>
    </source>
</evidence>
<evidence type="ECO:0000256" key="4">
    <source>
        <dbReference type="SAM" id="SignalP"/>
    </source>
</evidence>
<dbReference type="InterPro" id="IPR020067">
    <property type="entry name" value="Frizzled_dom"/>
</dbReference>
<evidence type="ECO:0000313" key="7">
    <source>
        <dbReference type="Proteomes" id="UP000285301"/>
    </source>
</evidence>
<dbReference type="AlphaFoldDB" id="A0A3S3PIE3"/>
<dbReference type="Proteomes" id="UP000285301">
    <property type="component" value="Unassembled WGS sequence"/>
</dbReference>
<accession>A0A3S3PIE3</accession>
<feature type="signal peptide" evidence="4">
    <location>
        <begin position="1"/>
        <end position="19"/>
    </location>
</feature>
<dbReference type="PANTHER" id="PTHR11309">
    <property type="entry name" value="FRIZZLED"/>
    <property type="match status" value="1"/>
</dbReference>
<proteinExistence type="predicted"/>
<feature type="disulfide bond" evidence="3">
    <location>
        <begin position="43"/>
        <end position="89"/>
    </location>
</feature>
<reference evidence="6 7" key="1">
    <citation type="journal article" date="2018" name="Gigascience">
        <title>Genomes of trombidid mites reveal novel predicted allergens and laterally-transferred genes associated with secondary metabolism.</title>
        <authorList>
            <person name="Dong X."/>
            <person name="Chaisiri K."/>
            <person name="Xia D."/>
            <person name="Armstrong S.D."/>
            <person name="Fang Y."/>
            <person name="Donnelly M.J."/>
            <person name="Kadowaki T."/>
            <person name="McGarry J.W."/>
            <person name="Darby A.C."/>
            <person name="Makepeace B.L."/>
        </authorList>
    </citation>
    <scope>NUCLEOTIDE SEQUENCE [LARGE SCALE GENOMIC DNA]</scope>
    <source>
        <strain evidence="6">UoL-WK</strain>
    </source>
</reference>
<evidence type="ECO:0000256" key="1">
    <source>
        <dbReference type="ARBA" id="ARBA00022473"/>
    </source>
</evidence>
<keyword evidence="7" id="KW-1185">Reference proteome</keyword>
<dbReference type="GO" id="GO:0042813">
    <property type="term" value="F:Wnt receptor activity"/>
    <property type="evidence" value="ECO:0007669"/>
    <property type="project" value="TreeGrafter"/>
</dbReference>
<name>A0A3S3PIE3_9ACAR</name>
<sequence>MIKTIGFIILLKIAAIVVCSDVPSNETLASDNGQCENVKITLCKSFVYNHTKLPNFLNHTTFEEAASNMLHYLPLIKIRCSADFHFFLCTLHAPICSAALGGISLPPCRSLCESAYNGCEPLMRYYGLTWPDAFQCKRFPTDNGTLCVGKPLLPRIEKHPVKEQTIQNESSIAGSDGKRQSISAMLKEVKEKVQVGFSLISERLLELKQSIVAKDEMIHAKIEKILHHLA</sequence>
<dbReference type="STRING" id="1965070.A0A3S3PIE3"/>
<dbReference type="PROSITE" id="PS50038">
    <property type="entry name" value="FZ"/>
    <property type="match status" value="1"/>
</dbReference>
<feature type="chain" id="PRO_5018539946" evidence="4">
    <location>
        <begin position="20"/>
        <end position="230"/>
    </location>
</feature>
<keyword evidence="1" id="KW-0217">Developmental protein</keyword>
<feature type="domain" description="FZ" evidence="5">
    <location>
        <begin position="30"/>
        <end position="150"/>
    </location>
</feature>
<keyword evidence="4" id="KW-0732">Signal</keyword>
<dbReference type="EMBL" id="NCKU01002178">
    <property type="protein sequence ID" value="RWS10231.1"/>
    <property type="molecule type" value="Genomic_DNA"/>
</dbReference>
<dbReference type="InterPro" id="IPR036790">
    <property type="entry name" value="Frizzled_dom_sf"/>
</dbReference>
<organism evidence="6 7">
    <name type="scientific">Dinothrombium tinctorium</name>
    <dbReference type="NCBI Taxonomy" id="1965070"/>
    <lineage>
        <taxon>Eukaryota</taxon>
        <taxon>Metazoa</taxon>
        <taxon>Ecdysozoa</taxon>
        <taxon>Arthropoda</taxon>
        <taxon>Chelicerata</taxon>
        <taxon>Arachnida</taxon>
        <taxon>Acari</taxon>
        <taxon>Acariformes</taxon>
        <taxon>Trombidiformes</taxon>
        <taxon>Prostigmata</taxon>
        <taxon>Anystina</taxon>
        <taxon>Parasitengona</taxon>
        <taxon>Trombidioidea</taxon>
        <taxon>Trombidiidae</taxon>
        <taxon>Dinothrombium</taxon>
    </lineage>
</organism>
<evidence type="ECO:0000256" key="2">
    <source>
        <dbReference type="ARBA" id="ARBA00023157"/>
    </source>
</evidence>
<evidence type="ECO:0000313" key="6">
    <source>
        <dbReference type="EMBL" id="RWS10231.1"/>
    </source>
</evidence>
<dbReference type="InterPro" id="IPR015526">
    <property type="entry name" value="Frizzled/SFRP"/>
</dbReference>
<dbReference type="SUPFAM" id="SSF63501">
    <property type="entry name" value="Frizzled cysteine-rich domain"/>
    <property type="match status" value="1"/>
</dbReference>
<dbReference type="GO" id="GO:0005886">
    <property type="term" value="C:plasma membrane"/>
    <property type="evidence" value="ECO:0007669"/>
    <property type="project" value="TreeGrafter"/>
</dbReference>